<reference evidence="4 5" key="1">
    <citation type="journal article" date="2019" name="Int. J. Syst. Evol. Microbiol.">
        <title>The Global Catalogue of Microorganisms (GCM) 10K type strain sequencing project: providing services to taxonomists for standard genome sequencing and annotation.</title>
        <authorList>
            <consortium name="The Broad Institute Genomics Platform"/>
            <consortium name="The Broad Institute Genome Sequencing Center for Infectious Disease"/>
            <person name="Wu L."/>
            <person name="Ma J."/>
        </authorList>
    </citation>
    <scope>NUCLEOTIDE SEQUENCE [LARGE SCALE GENOMIC DNA]</scope>
    <source>
        <strain evidence="4 5">JCM 10425</strain>
    </source>
</reference>
<dbReference type="SUPFAM" id="SSF46894">
    <property type="entry name" value="C-terminal effector domain of the bipartite response regulators"/>
    <property type="match status" value="1"/>
</dbReference>
<dbReference type="SMART" id="SM00421">
    <property type="entry name" value="HTH_LUXR"/>
    <property type="match status" value="1"/>
</dbReference>
<dbReference type="InterPro" id="IPR000792">
    <property type="entry name" value="Tscrpt_reg_LuxR_C"/>
</dbReference>
<feature type="domain" description="HTH luxR-type" evidence="3">
    <location>
        <begin position="594"/>
        <end position="659"/>
    </location>
</feature>
<evidence type="ECO:0000313" key="5">
    <source>
        <dbReference type="Proteomes" id="UP001500967"/>
    </source>
</evidence>
<dbReference type="InterPro" id="IPR016032">
    <property type="entry name" value="Sig_transdc_resp-reg_C-effctor"/>
</dbReference>
<evidence type="ECO:0000256" key="1">
    <source>
        <dbReference type="ARBA" id="ARBA00022741"/>
    </source>
</evidence>
<dbReference type="InterPro" id="IPR036388">
    <property type="entry name" value="WH-like_DNA-bd_sf"/>
</dbReference>
<dbReference type="Proteomes" id="UP001500967">
    <property type="component" value="Unassembled WGS sequence"/>
</dbReference>
<protein>
    <recommendedName>
        <fullName evidence="3">HTH luxR-type domain-containing protein</fullName>
    </recommendedName>
</protein>
<dbReference type="EMBL" id="BAAAGX010000025">
    <property type="protein sequence ID" value="GAA0265685.1"/>
    <property type="molecule type" value="Genomic_DNA"/>
</dbReference>
<evidence type="ECO:0000256" key="2">
    <source>
        <dbReference type="ARBA" id="ARBA00022840"/>
    </source>
</evidence>
<dbReference type="InterPro" id="IPR027417">
    <property type="entry name" value="P-loop_NTPase"/>
</dbReference>
<name>A0ABN0UYC5_9ACTN</name>
<dbReference type="PANTHER" id="PTHR16305:SF35">
    <property type="entry name" value="TRANSCRIPTIONAL ACTIVATOR DOMAIN"/>
    <property type="match status" value="1"/>
</dbReference>
<keyword evidence="5" id="KW-1185">Reference proteome</keyword>
<evidence type="ECO:0000313" key="4">
    <source>
        <dbReference type="EMBL" id="GAA0265685.1"/>
    </source>
</evidence>
<sequence>MVPAPSRLEKRAFERGIVRVLTGVRSDVPALHGRAAEIGLITAALAAVGRGSGDTILVVGPRGSGRTALLADAVARAPEHGVTPLTELPATPMGEQPLLVALDDLHTRDGATLRALRRRPATAPILWLLASDPRPSSPDARATLAALAASGTELTLAPLPIDAMRAILRDLVGPFDDEVAALAERSGGDPGLLVGVVDALRDSLTTSGGVARLAGDRRPERMRGLVEARVEQLSPSARATLEVAATLPRRFRVGDLAQALRRPPAALWGPVAELTAAALLVDRDGPLEFRQAVLRDALAGAPPTAGRPVIPPAITEAYRRFDWEQTLTRLDAELTAAPDAGRGLPGAARALFYGGVGWAESALTEVRDRGDGERLWQKVRFRLLWDAGRLTEARAQPIPGLDPADPVDAAVLDAAGRLALRSGDRAGYERAVATAASSAATGHAAFGLVGAWLAALSADDPRRAVTLAATGELFTGIDLPAGVLFDPADQPRYVRLALAAGATREAALAVELAERRAERNPRFTLLAAAATHARGLLEDDPAGLLTAAALYRETSRRLDLAAAWEDAARRGADPARLDAAAALLEQAGVRRPRAAGSGQPLTAAERRVVELVVAGVTNREAAAQLRCSPHTVNARLRRAFAKLGVHSRVELLQLAADDEL</sequence>
<accession>A0ABN0UYC5</accession>
<dbReference type="PRINTS" id="PR00038">
    <property type="entry name" value="HTHLUXR"/>
</dbReference>
<comment type="caution">
    <text evidence="4">The sequence shown here is derived from an EMBL/GenBank/DDBJ whole genome shotgun (WGS) entry which is preliminary data.</text>
</comment>
<evidence type="ECO:0000259" key="3">
    <source>
        <dbReference type="PROSITE" id="PS50043"/>
    </source>
</evidence>
<keyword evidence="1" id="KW-0547">Nucleotide-binding</keyword>
<dbReference type="PANTHER" id="PTHR16305">
    <property type="entry name" value="TESTICULAR SOLUBLE ADENYLYL CYCLASE"/>
    <property type="match status" value="1"/>
</dbReference>
<dbReference type="CDD" id="cd06170">
    <property type="entry name" value="LuxR_C_like"/>
    <property type="match status" value="1"/>
</dbReference>
<dbReference type="Pfam" id="PF00196">
    <property type="entry name" value="GerE"/>
    <property type="match status" value="1"/>
</dbReference>
<dbReference type="PROSITE" id="PS50043">
    <property type="entry name" value="HTH_LUXR_2"/>
    <property type="match status" value="1"/>
</dbReference>
<dbReference type="SUPFAM" id="SSF52540">
    <property type="entry name" value="P-loop containing nucleoside triphosphate hydrolases"/>
    <property type="match status" value="1"/>
</dbReference>
<organism evidence="4 5">
    <name type="scientific">Cryptosporangium japonicum</name>
    <dbReference type="NCBI Taxonomy" id="80872"/>
    <lineage>
        <taxon>Bacteria</taxon>
        <taxon>Bacillati</taxon>
        <taxon>Actinomycetota</taxon>
        <taxon>Actinomycetes</taxon>
        <taxon>Cryptosporangiales</taxon>
        <taxon>Cryptosporangiaceae</taxon>
        <taxon>Cryptosporangium</taxon>
    </lineage>
</organism>
<gene>
    <name evidence="4" type="ORF">GCM10009539_60350</name>
</gene>
<proteinExistence type="predicted"/>
<dbReference type="Gene3D" id="1.10.10.10">
    <property type="entry name" value="Winged helix-like DNA-binding domain superfamily/Winged helix DNA-binding domain"/>
    <property type="match status" value="1"/>
</dbReference>
<keyword evidence="2" id="KW-0067">ATP-binding</keyword>